<feature type="domain" description="Helicase ATP-binding" evidence="2">
    <location>
        <begin position="219"/>
        <end position="392"/>
    </location>
</feature>
<dbReference type="GO" id="GO:0120545">
    <property type="term" value="F:nucleic acid conformation isomerase activity"/>
    <property type="evidence" value="ECO:0007669"/>
    <property type="project" value="UniProtKB-ARBA"/>
</dbReference>
<dbReference type="SMART" id="SM00487">
    <property type="entry name" value="DEXDc"/>
    <property type="match status" value="1"/>
</dbReference>
<dbReference type="GO" id="GO:0016787">
    <property type="term" value="F:hydrolase activity"/>
    <property type="evidence" value="ECO:0007669"/>
    <property type="project" value="UniProtKB-KW"/>
</dbReference>
<accession>A0A0M0BYY1</accession>
<proteinExistence type="predicted"/>
<evidence type="ECO:0008006" key="6">
    <source>
        <dbReference type="Google" id="ProtNLM"/>
    </source>
</evidence>
<dbReference type="GO" id="GO:0140097">
    <property type="term" value="F:catalytic activity, acting on DNA"/>
    <property type="evidence" value="ECO:0007669"/>
    <property type="project" value="UniProtKB-ARBA"/>
</dbReference>
<dbReference type="SUPFAM" id="SSF52540">
    <property type="entry name" value="P-loop containing nucleoside triphosphate hydrolases"/>
    <property type="match status" value="2"/>
</dbReference>
<sequence length="682" mass="78464">MESGVFPRTSLSDALEERGHMDWEDRTSVLKALVLLYSLQTEQEKSNHNTVEDNDVGFNAIDAPFLTSVAEQMLVRKRGISSKQFTLVKTKLRKYQRQILSFGIRNVTLPETAVVYVSKDEREKYDGVISTDGAKLLFHPYIYPSKQVKSIGFTWGQDGNGCWEAPLSLSKYEQLLEVFDDYVIDETITKWIEELERPPELSELITDSKLLAFQREAVGFMIKEPQRGLLGLAPGLGKTPVSVLAMKELGGRTLVICPYSLLYNWKREIEMWADENAEIWHGWIGRNQANWVITNYETALNYMVSFDIKKYTKDGKQKVKRVNWRPNAQYNFDNLIVDESVLIKNRYAQRSRAVYTLANKLKQIKRVYLLSGSPTTKFLDDMWHQFHVLDPERFSSYWKFVEEYCVTEENYWGTAIVANQKDAPTRLKQQQRDIYFARTQDQVLDLPDWLFDTYEVPMDPKQAVLYKDMQDNFVARLPDGNTVVAPNILSQMTRLIQLASDPQLLGGPSISPKTATAIDLMEFEQFPVIFWTNFVSTAEHLHEMLTDRGLKSGLLIGKTKDTTRDMFVQKFQRNALDAIVAHPGVGKFGLTLTAARTAIYVERSYDGDNYYQSLHRVRRFGTTHSPHVIILLSNIVEQLKLHDEIEINEKPTIDHVIHKVLGFKRENSIQITTGLIRETLGV</sequence>
<dbReference type="PANTHER" id="PTHR45766">
    <property type="entry name" value="DNA ANNEALING HELICASE AND ENDONUCLEASE ZRANB3 FAMILY MEMBER"/>
    <property type="match status" value="1"/>
</dbReference>
<gene>
    <name evidence="4" type="ORF">AC477_01095</name>
</gene>
<dbReference type="InterPro" id="IPR001650">
    <property type="entry name" value="Helicase_C-like"/>
</dbReference>
<dbReference type="GO" id="GO:0005524">
    <property type="term" value="F:ATP binding"/>
    <property type="evidence" value="ECO:0007669"/>
    <property type="project" value="InterPro"/>
</dbReference>
<dbReference type="GO" id="GO:0006281">
    <property type="term" value="P:DNA repair"/>
    <property type="evidence" value="ECO:0007669"/>
    <property type="project" value="TreeGrafter"/>
</dbReference>
<dbReference type="Pfam" id="PF00176">
    <property type="entry name" value="SNF2-rel_dom"/>
    <property type="match status" value="1"/>
</dbReference>
<evidence type="ECO:0000256" key="1">
    <source>
        <dbReference type="ARBA" id="ARBA00022801"/>
    </source>
</evidence>
<reference evidence="4 5" key="1">
    <citation type="submission" date="2015-06" db="EMBL/GenBank/DDBJ databases">
        <title>New insights into the roles of widespread benthic archaea in carbon and nitrogen cycling.</title>
        <authorList>
            <person name="Lazar C.S."/>
            <person name="Baker B.J."/>
            <person name="Seitz K.W."/>
            <person name="Hyde A.S."/>
            <person name="Dick G.J."/>
            <person name="Hinrichs K.-U."/>
            <person name="Teske A.P."/>
        </authorList>
    </citation>
    <scope>NUCLEOTIDE SEQUENCE [LARGE SCALE GENOMIC DNA]</scope>
    <source>
        <strain evidence="4">SG8-32-1</strain>
    </source>
</reference>
<evidence type="ECO:0000259" key="3">
    <source>
        <dbReference type="PROSITE" id="PS51194"/>
    </source>
</evidence>
<protein>
    <recommendedName>
        <fullName evidence="6">Helicase ATP-binding domain-containing protein</fullName>
    </recommendedName>
</protein>
<dbReference type="GO" id="GO:0031297">
    <property type="term" value="P:replication fork processing"/>
    <property type="evidence" value="ECO:0007669"/>
    <property type="project" value="TreeGrafter"/>
</dbReference>
<dbReference type="Gene3D" id="3.40.50.300">
    <property type="entry name" value="P-loop containing nucleotide triphosphate hydrolases"/>
    <property type="match status" value="1"/>
</dbReference>
<dbReference type="Gene3D" id="3.40.50.10810">
    <property type="entry name" value="Tandem AAA-ATPase domain"/>
    <property type="match status" value="1"/>
</dbReference>
<name>A0A0M0BYY1_9ARCH</name>
<evidence type="ECO:0000313" key="4">
    <source>
        <dbReference type="EMBL" id="KON33812.1"/>
    </source>
</evidence>
<feature type="domain" description="Helicase C-terminal" evidence="3">
    <location>
        <begin position="516"/>
        <end position="669"/>
    </location>
</feature>
<dbReference type="InterPro" id="IPR014001">
    <property type="entry name" value="Helicase_ATP-bd"/>
</dbReference>
<keyword evidence="1" id="KW-0378">Hydrolase</keyword>
<dbReference type="InterPro" id="IPR027417">
    <property type="entry name" value="P-loop_NTPase"/>
</dbReference>
<organism evidence="4 5">
    <name type="scientific">miscellaneous Crenarchaeota group-1 archaeon SG8-32-1</name>
    <dbReference type="NCBI Taxonomy" id="1685124"/>
    <lineage>
        <taxon>Archaea</taxon>
        <taxon>Candidatus Bathyarchaeota</taxon>
        <taxon>MCG-1</taxon>
    </lineage>
</organism>
<dbReference type="Pfam" id="PF00271">
    <property type="entry name" value="Helicase_C"/>
    <property type="match status" value="1"/>
</dbReference>
<dbReference type="PROSITE" id="PS51194">
    <property type="entry name" value="HELICASE_CTER"/>
    <property type="match status" value="1"/>
</dbReference>
<dbReference type="PROSITE" id="PS51192">
    <property type="entry name" value="HELICASE_ATP_BIND_1"/>
    <property type="match status" value="1"/>
</dbReference>
<dbReference type="InterPro" id="IPR000330">
    <property type="entry name" value="SNF2_N"/>
</dbReference>
<dbReference type="InterPro" id="IPR038718">
    <property type="entry name" value="SNF2-like_sf"/>
</dbReference>
<comment type="caution">
    <text evidence="4">The sequence shown here is derived from an EMBL/GenBank/DDBJ whole genome shotgun (WGS) entry which is preliminary data.</text>
</comment>
<dbReference type="EMBL" id="LFWU01000020">
    <property type="protein sequence ID" value="KON33812.1"/>
    <property type="molecule type" value="Genomic_DNA"/>
</dbReference>
<dbReference type="AlphaFoldDB" id="A0A0M0BYY1"/>
<evidence type="ECO:0000259" key="2">
    <source>
        <dbReference type="PROSITE" id="PS51192"/>
    </source>
</evidence>
<evidence type="ECO:0000313" key="5">
    <source>
        <dbReference type="Proteomes" id="UP000037237"/>
    </source>
</evidence>
<dbReference type="Proteomes" id="UP000037237">
    <property type="component" value="Unassembled WGS sequence"/>
</dbReference>
<dbReference type="PANTHER" id="PTHR45766:SF6">
    <property type="entry name" value="SWI_SNF-RELATED MATRIX-ASSOCIATED ACTIN-DEPENDENT REGULATOR OF CHROMATIN SUBFAMILY A-LIKE PROTEIN 1"/>
    <property type="match status" value="1"/>
</dbReference>